<feature type="region of interest" description="Disordered" evidence="6">
    <location>
        <begin position="79"/>
        <end position="101"/>
    </location>
</feature>
<feature type="transmembrane region" description="Helical" evidence="7">
    <location>
        <begin position="207"/>
        <end position="226"/>
    </location>
</feature>
<feature type="transmembrane region" description="Helical" evidence="7">
    <location>
        <begin position="151"/>
        <end position="174"/>
    </location>
</feature>
<feature type="region of interest" description="Disordered" evidence="6">
    <location>
        <begin position="313"/>
        <end position="337"/>
    </location>
</feature>
<dbReference type="Proteomes" id="UP000596092">
    <property type="component" value="Chromosome"/>
</dbReference>
<keyword evidence="2 7" id="KW-0812">Transmembrane</keyword>
<evidence type="ECO:0000256" key="7">
    <source>
        <dbReference type="SAM" id="Phobius"/>
    </source>
</evidence>
<dbReference type="AlphaFoldDB" id="A0A7T6AR54"/>
<sequence>MEYNFDPSVDYYARLGLSPQAEENVIKAAYRALSQKYHPDKNGGDNSRMQELNEAYAILSTHESKAAYDEARKSFNNTYRGNGFSTENHSNGNHGTGKPDAKATVTAPRWSRFFARIFDLWLEVLVVSLVVGLVAGYIFPSFWAWLEKPGADAVLGIITMPVALVLDAVIFSIFGNTPGKAILGLRILTKDGQVLSFAQYLQRNLSVWVYGLGLGIPIVNLFTMAAQGNRLKKGMPTKYDEQSGYTVQTGDTTWIRRSVFGVSVISLLFLISIFNTIKKGNKEYRHDESLETTTQSKNIDRMIDDIFDTDNKQKTKQNHLDQSKIQNNSGDYSDPEKRSERIINLYNAGDYTEVVKEAESGDFLKNVSNIIGISMYNTGQFKRSLYMFLDAEELYPDDFAIKCNLGDSYLKNGNLSMALCKYIEAQNINPDNEYINNKIRYIESNVDFSSFGYKMRPIDIELKKVEAQSVFNFLEQINYHERITEIKIIYKGNSSKLAGC</sequence>
<evidence type="ECO:0000256" key="4">
    <source>
        <dbReference type="ARBA" id="ARBA00023136"/>
    </source>
</evidence>
<dbReference type="SUPFAM" id="SSF48452">
    <property type="entry name" value="TPR-like"/>
    <property type="match status" value="1"/>
</dbReference>
<dbReference type="InterPro" id="IPR019734">
    <property type="entry name" value="TPR_rpt"/>
</dbReference>
<feature type="domain" description="J" evidence="8">
    <location>
        <begin position="10"/>
        <end position="72"/>
    </location>
</feature>
<dbReference type="InterPro" id="IPR036869">
    <property type="entry name" value="J_dom_sf"/>
</dbReference>
<dbReference type="InterPro" id="IPR050817">
    <property type="entry name" value="DjlA_DnaK_co-chaperone"/>
</dbReference>
<dbReference type="Gene3D" id="1.25.40.10">
    <property type="entry name" value="Tetratricopeptide repeat domain"/>
    <property type="match status" value="1"/>
</dbReference>
<proteinExistence type="predicted"/>
<dbReference type="PROSITE" id="PS50076">
    <property type="entry name" value="DNAJ_2"/>
    <property type="match status" value="1"/>
</dbReference>
<accession>A0A7T6AR54</accession>
<feature type="compositionally biased region" description="Basic and acidic residues" evidence="6">
    <location>
        <begin position="313"/>
        <end position="322"/>
    </location>
</feature>
<keyword evidence="3 7" id="KW-1133">Transmembrane helix</keyword>
<dbReference type="CDD" id="cd06257">
    <property type="entry name" value="DnaJ"/>
    <property type="match status" value="1"/>
</dbReference>
<feature type="transmembrane region" description="Helical" evidence="7">
    <location>
        <begin position="120"/>
        <end position="139"/>
    </location>
</feature>
<dbReference type="SMART" id="SM00271">
    <property type="entry name" value="DnaJ"/>
    <property type="match status" value="1"/>
</dbReference>
<evidence type="ECO:0000256" key="2">
    <source>
        <dbReference type="ARBA" id="ARBA00022692"/>
    </source>
</evidence>
<keyword evidence="4 7" id="KW-0472">Membrane</keyword>
<dbReference type="Pfam" id="PF00226">
    <property type="entry name" value="DnaJ"/>
    <property type="match status" value="1"/>
</dbReference>
<dbReference type="InterPro" id="IPR010432">
    <property type="entry name" value="RDD"/>
</dbReference>
<dbReference type="RefSeq" id="WP_199262593.1">
    <property type="nucleotide sequence ID" value="NZ_CP054140.1"/>
</dbReference>
<keyword evidence="10" id="KW-1185">Reference proteome</keyword>
<dbReference type="PANTHER" id="PTHR24074">
    <property type="entry name" value="CO-CHAPERONE PROTEIN DJLA"/>
    <property type="match status" value="1"/>
</dbReference>
<evidence type="ECO:0000259" key="8">
    <source>
        <dbReference type="PROSITE" id="PS50076"/>
    </source>
</evidence>
<evidence type="ECO:0000256" key="3">
    <source>
        <dbReference type="ARBA" id="ARBA00022989"/>
    </source>
</evidence>
<organism evidence="9 10">
    <name type="scientific">Desulfobulbus oligotrophicus</name>
    <dbReference type="NCBI Taxonomy" id="1909699"/>
    <lineage>
        <taxon>Bacteria</taxon>
        <taxon>Pseudomonadati</taxon>
        <taxon>Thermodesulfobacteriota</taxon>
        <taxon>Desulfobulbia</taxon>
        <taxon>Desulfobulbales</taxon>
        <taxon>Desulfobulbaceae</taxon>
        <taxon>Desulfobulbus</taxon>
    </lineage>
</organism>
<evidence type="ECO:0000313" key="9">
    <source>
        <dbReference type="EMBL" id="QQG66426.1"/>
    </source>
</evidence>
<dbReference type="Gene3D" id="1.10.287.110">
    <property type="entry name" value="DnaJ domain"/>
    <property type="match status" value="1"/>
</dbReference>
<evidence type="ECO:0000256" key="5">
    <source>
        <dbReference type="PROSITE-ProRule" id="PRU00339"/>
    </source>
</evidence>
<feature type="repeat" description="TPR" evidence="5">
    <location>
        <begin position="399"/>
        <end position="432"/>
    </location>
</feature>
<comment type="subcellular location">
    <subcellularLocation>
        <location evidence="1">Membrane</location>
        <topology evidence="1">Multi-pass membrane protein</topology>
    </subcellularLocation>
</comment>
<dbReference type="KEGG" id="dog:HP555_11390"/>
<dbReference type="Pfam" id="PF06271">
    <property type="entry name" value="RDD"/>
    <property type="match status" value="1"/>
</dbReference>
<name>A0A7T6AR54_9BACT</name>
<feature type="transmembrane region" description="Helical" evidence="7">
    <location>
        <begin position="259"/>
        <end position="277"/>
    </location>
</feature>
<dbReference type="SUPFAM" id="SSF46565">
    <property type="entry name" value="Chaperone J-domain"/>
    <property type="match status" value="1"/>
</dbReference>
<reference evidence="9 10" key="1">
    <citation type="submission" date="2020-05" db="EMBL/GenBank/DDBJ databases">
        <title>Complete genome of Desulfobulbus oligotrophicus.</title>
        <authorList>
            <person name="Podar M."/>
        </authorList>
    </citation>
    <scope>NUCLEOTIDE SEQUENCE [LARGE SCALE GENOMIC DNA]</scope>
    <source>
        <strain evidence="9 10">Prop6</strain>
    </source>
</reference>
<evidence type="ECO:0000256" key="1">
    <source>
        <dbReference type="ARBA" id="ARBA00004141"/>
    </source>
</evidence>
<dbReference type="InterPro" id="IPR001623">
    <property type="entry name" value="DnaJ_domain"/>
</dbReference>
<dbReference type="EMBL" id="CP054140">
    <property type="protein sequence ID" value="QQG66426.1"/>
    <property type="molecule type" value="Genomic_DNA"/>
</dbReference>
<dbReference type="PROSITE" id="PS50005">
    <property type="entry name" value="TPR"/>
    <property type="match status" value="1"/>
</dbReference>
<keyword evidence="5" id="KW-0802">TPR repeat</keyword>
<dbReference type="InterPro" id="IPR011990">
    <property type="entry name" value="TPR-like_helical_dom_sf"/>
</dbReference>
<feature type="compositionally biased region" description="Polar residues" evidence="6">
    <location>
        <begin position="79"/>
        <end position="93"/>
    </location>
</feature>
<protein>
    <submittedName>
        <fullName evidence="9">DnaJ domain-containing protein</fullName>
    </submittedName>
</protein>
<gene>
    <name evidence="9" type="ORF">HP555_11390</name>
</gene>
<dbReference type="PRINTS" id="PR00625">
    <property type="entry name" value="JDOMAIN"/>
</dbReference>
<evidence type="ECO:0000256" key="6">
    <source>
        <dbReference type="SAM" id="MobiDB-lite"/>
    </source>
</evidence>
<dbReference type="GO" id="GO:0016020">
    <property type="term" value="C:membrane"/>
    <property type="evidence" value="ECO:0007669"/>
    <property type="project" value="UniProtKB-SubCell"/>
</dbReference>
<evidence type="ECO:0000313" key="10">
    <source>
        <dbReference type="Proteomes" id="UP000596092"/>
    </source>
</evidence>